<keyword evidence="4" id="KW-1185">Reference proteome</keyword>
<protein>
    <recommendedName>
        <fullName evidence="5">Triacylglycerol lipase</fullName>
    </recommendedName>
</protein>
<dbReference type="Gene3D" id="1.10.260.130">
    <property type="match status" value="1"/>
</dbReference>
<proteinExistence type="inferred from homology"/>
<dbReference type="AlphaFoldDB" id="A0AAJ0DBN3"/>
<dbReference type="SUPFAM" id="SSF53474">
    <property type="entry name" value="alpha/beta-Hydrolases"/>
    <property type="match status" value="1"/>
</dbReference>
<comment type="similarity">
    <text evidence="2">Belongs to the AB hydrolase superfamily. Lipase family.</text>
</comment>
<name>A0AAJ0DBN3_9PEZI</name>
<evidence type="ECO:0000256" key="2">
    <source>
        <dbReference type="PIRNR" id="PIRNR029171"/>
    </source>
</evidence>
<keyword evidence="1" id="KW-0378">Hydrolase</keyword>
<evidence type="ECO:0000313" key="4">
    <source>
        <dbReference type="Proteomes" id="UP001271007"/>
    </source>
</evidence>
<evidence type="ECO:0000256" key="1">
    <source>
        <dbReference type="ARBA" id="ARBA00022801"/>
    </source>
</evidence>
<dbReference type="PANTHER" id="PTHR34853:SF5">
    <property type="entry name" value="LIP-DOMAIN-CONTAINING PROTEIN-RELATED"/>
    <property type="match status" value="1"/>
</dbReference>
<comment type="caution">
    <text evidence="3">The sequence shown here is derived from an EMBL/GenBank/DDBJ whole genome shotgun (WGS) entry which is preliminary data.</text>
</comment>
<dbReference type="Gene3D" id="3.40.50.1820">
    <property type="entry name" value="alpha/beta hydrolase"/>
    <property type="match status" value="1"/>
</dbReference>
<evidence type="ECO:0008006" key="5">
    <source>
        <dbReference type="Google" id="ProtNLM"/>
    </source>
</evidence>
<dbReference type="GO" id="GO:0004806">
    <property type="term" value="F:triacylglycerol lipase activity"/>
    <property type="evidence" value="ECO:0007669"/>
    <property type="project" value="UniProtKB-UniRule"/>
</dbReference>
<dbReference type="GO" id="GO:0016042">
    <property type="term" value="P:lipid catabolic process"/>
    <property type="evidence" value="ECO:0007669"/>
    <property type="project" value="UniProtKB-UniRule"/>
</dbReference>
<keyword evidence="2" id="KW-0732">Signal</keyword>
<accession>A0AAJ0DBN3</accession>
<dbReference type="Proteomes" id="UP001271007">
    <property type="component" value="Unassembled WGS sequence"/>
</dbReference>
<feature type="signal peptide" evidence="2">
    <location>
        <begin position="1"/>
        <end position="20"/>
    </location>
</feature>
<dbReference type="InterPro" id="IPR029058">
    <property type="entry name" value="AB_hydrolase_fold"/>
</dbReference>
<dbReference type="EMBL" id="JAWDJX010000073">
    <property type="protein sequence ID" value="KAK3046958.1"/>
    <property type="molecule type" value="Genomic_DNA"/>
</dbReference>
<dbReference type="Pfam" id="PF03583">
    <property type="entry name" value="LIP"/>
    <property type="match status" value="1"/>
</dbReference>
<reference evidence="3" key="1">
    <citation type="submission" date="2023-04" db="EMBL/GenBank/DDBJ databases">
        <title>Black Yeasts Isolated from many extreme environments.</title>
        <authorList>
            <person name="Coleine C."/>
            <person name="Stajich J.E."/>
            <person name="Selbmann L."/>
        </authorList>
    </citation>
    <scope>NUCLEOTIDE SEQUENCE</scope>
    <source>
        <strain evidence="3">CCFEE 5312</strain>
    </source>
</reference>
<dbReference type="PANTHER" id="PTHR34853">
    <property type="match status" value="1"/>
</dbReference>
<dbReference type="PIRSF" id="PIRSF029171">
    <property type="entry name" value="Esterase_LipA"/>
    <property type="match status" value="1"/>
</dbReference>
<feature type="chain" id="PRO_5042319514" description="Triacylglycerol lipase" evidence="2">
    <location>
        <begin position="21"/>
        <end position="452"/>
    </location>
</feature>
<gene>
    <name evidence="3" type="ORF">LTR09_011598</name>
</gene>
<organism evidence="3 4">
    <name type="scientific">Extremus antarcticus</name>
    <dbReference type="NCBI Taxonomy" id="702011"/>
    <lineage>
        <taxon>Eukaryota</taxon>
        <taxon>Fungi</taxon>
        <taxon>Dikarya</taxon>
        <taxon>Ascomycota</taxon>
        <taxon>Pezizomycotina</taxon>
        <taxon>Dothideomycetes</taxon>
        <taxon>Dothideomycetidae</taxon>
        <taxon>Mycosphaerellales</taxon>
        <taxon>Extremaceae</taxon>
        <taxon>Extremus</taxon>
    </lineage>
</organism>
<evidence type="ECO:0000313" key="3">
    <source>
        <dbReference type="EMBL" id="KAK3046958.1"/>
    </source>
</evidence>
<dbReference type="InterPro" id="IPR005152">
    <property type="entry name" value="Lipase_secreted"/>
</dbReference>
<sequence>MYGLQHFLAGVATLGTFSLALPEAISLRQAVAIPPSQDPFYTPPSGFQTSQLGDILRSRPVPTAISLVGVVPIDVAGSYQLMFRTTDNDGNPAAAVTTVIIPHNATLTNLLAYEVAIDASDVDCAPSYALQRGPNPNTALSQIEFANILAALNRGWCVTLPDFLGLKSAFVARDLTGHTVLDAIRATLKSSSTTQVSSAAKVTVWGYSGGGIASGVAAELQPSYAADLKIVGFVLGGPTPNVANAIHDFNGGVFSGVTVGALWGLANAYPKVGQVLQDHLLPATAAKFTHARDNNCLLQNAAEFTLQDVTSGYFDTDITKVPYISQVLDENNMGKTAPSPSIPLYVYQSINNELSPVQDTDVLVKFYCAGGANVEYVRDTLSEHVSLAATGSPAAVLFLQDRFDGRPTTPGCTTTNVASTLLDARALEVYGQGTLNGLKAIIAAAITPTSIA</sequence>